<dbReference type="InterPro" id="IPR018511">
    <property type="entry name" value="Hemolysin-typ_Ca-bd_CS"/>
</dbReference>
<dbReference type="RefSeq" id="WP_121220398.1">
    <property type="nucleotide sequence ID" value="NZ_RBIG01000002.1"/>
</dbReference>
<feature type="region of interest" description="Disordered" evidence="3">
    <location>
        <begin position="232"/>
        <end position="262"/>
    </location>
</feature>
<evidence type="ECO:0000313" key="4">
    <source>
        <dbReference type="EMBL" id="RKQ70553.1"/>
    </source>
</evidence>
<dbReference type="OrthoDB" id="7515000at2"/>
<evidence type="ECO:0000256" key="1">
    <source>
        <dbReference type="ARBA" id="ARBA00004613"/>
    </source>
</evidence>
<comment type="caution">
    <text evidence="4">The sequence shown here is derived from an EMBL/GenBank/DDBJ whole genome shotgun (WGS) entry which is preliminary data.</text>
</comment>
<reference evidence="4 5" key="1">
    <citation type="submission" date="2018-10" db="EMBL/GenBank/DDBJ databases">
        <title>Comparative analysis of microorganisms from saline springs in Andes Mountain Range, Colombia.</title>
        <authorList>
            <person name="Rubin E."/>
        </authorList>
    </citation>
    <scope>NUCLEOTIDE SEQUENCE [LARGE SCALE GENOMIC DNA]</scope>
    <source>
        <strain evidence="4 5">USBA 36</strain>
    </source>
</reference>
<dbReference type="InterPro" id="IPR001343">
    <property type="entry name" value="Hemolysn_Ca-bd"/>
</dbReference>
<accession>A0A420WHT7</accession>
<proteinExistence type="predicted"/>
<keyword evidence="2" id="KW-0964">Secreted</keyword>
<feature type="region of interest" description="Disordered" evidence="3">
    <location>
        <begin position="194"/>
        <end position="218"/>
    </location>
</feature>
<dbReference type="Pfam" id="PF00353">
    <property type="entry name" value="HemolysinCabind"/>
    <property type="match status" value="3"/>
</dbReference>
<dbReference type="InterPro" id="IPR011049">
    <property type="entry name" value="Serralysin-like_metalloprot_C"/>
</dbReference>
<comment type="subcellular location">
    <subcellularLocation>
        <location evidence="1">Secreted</location>
    </subcellularLocation>
</comment>
<dbReference type="Proteomes" id="UP000277424">
    <property type="component" value="Unassembled WGS sequence"/>
</dbReference>
<dbReference type="SUPFAM" id="SSF51120">
    <property type="entry name" value="beta-Roll"/>
    <property type="match status" value="2"/>
</dbReference>
<evidence type="ECO:0000256" key="3">
    <source>
        <dbReference type="SAM" id="MobiDB-lite"/>
    </source>
</evidence>
<dbReference type="GO" id="GO:0005576">
    <property type="term" value="C:extracellular region"/>
    <property type="evidence" value="ECO:0007669"/>
    <property type="project" value="UniProtKB-SubCell"/>
</dbReference>
<dbReference type="PRINTS" id="PR00313">
    <property type="entry name" value="CABNDNGRPT"/>
</dbReference>
<sequence length="360" mass="36424">MATMNQANGQGEEIFDDDGDNLIETGVGFDTVIGAAGNDTISTGIGFDLIDFRADSSGANEVQGGKQGDTIFGGGGSETLGGGQGHDSIDGGAGDDIIIGGKGKDTMTGGDGADTFIFYEESGADIITDFDASADFIKVVSDFNGTGIAVGADVLALVTYADGNAILDLGGSNRITLEGVAVDSLTADNFIVFDNEDEGDDDSGETPEPEVSVGTEGDDLLEGTEGAETLFGAAGNDTLTGGEGSDTVRGGSGDDSIDGGAGDDYLVGGRGNDSMTGGDGADRFLHLEGQGEDVILDFQTSDRLILQAEYGDTLYDAASVLDTVLYTDEGAVIEFSEGDSVTLMGVAEGSLTADNFEIIG</sequence>
<dbReference type="PROSITE" id="PS00330">
    <property type="entry name" value="HEMOLYSIN_CALCIUM"/>
    <property type="match status" value="2"/>
</dbReference>
<feature type="compositionally biased region" description="Acidic residues" evidence="3">
    <location>
        <begin position="194"/>
        <end position="208"/>
    </location>
</feature>
<dbReference type="Gene3D" id="2.150.10.10">
    <property type="entry name" value="Serralysin-like metalloprotease, C-terminal"/>
    <property type="match status" value="2"/>
</dbReference>
<dbReference type="PANTHER" id="PTHR38340:SF1">
    <property type="entry name" value="S-LAYER PROTEIN"/>
    <property type="match status" value="1"/>
</dbReference>
<gene>
    <name evidence="4" type="ORF">BCL74_2501</name>
</gene>
<dbReference type="AlphaFoldDB" id="A0A420WHT7"/>
<protein>
    <submittedName>
        <fullName evidence="4">Hemolysin type calcium-binding protein</fullName>
    </submittedName>
</protein>
<dbReference type="InterPro" id="IPR050557">
    <property type="entry name" value="RTX_toxin/Mannuronan_C5-epim"/>
</dbReference>
<dbReference type="GO" id="GO:0005509">
    <property type="term" value="F:calcium ion binding"/>
    <property type="evidence" value="ECO:0007669"/>
    <property type="project" value="InterPro"/>
</dbReference>
<name>A0A420WHT7_9PROT</name>
<evidence type="ECO:0000313" key="5">
    <source>
        <dbReference type="Proteomes" id="UP000277424"/>
    </source>
</evidence>
<organism evidence="4 5">
    <name type="scientific">Oceanibaculum indicum</name>
    <dbReference type="NCBI Taxonomy" id="526216"/>
    <lineage>
        <taxon>Bacteria</taxon>
        <taxon>Pseudomonadati</taxon>
        <taxon>Pseudomonadota</taxon>
        <taxon>Alphaproteobacteria</taxon>
        <taxon>Rhodospirillales</taxon>
        <taxon>Oceanibaculaceae</taxon>
        <taxon>Oceanibaculum</taxon>
    </lineage>
</organism>
<dbReference type="EMBL" id="RBIG01000002">
    <property type="protein sequence ID" value="RKQ70553.1"/>
    <property type="molecule type" value="Genomic_DNA"/>
</dbReference>
<evidence type="ECO:0000256" key="2">
    <source>
        <dbReference type="ARBA" id="ARBA00022525"/>
    </source>
</evidence>
<dbReference type="PANTHER" id="PTHR38340">
    <property type="entry name" value="S-LAYER PROTEIN"/>
    <property type="match status" value="1"/>
</dbReference>